<feature type="transmembrane region" description="Helical" evidence="1">
    <location>
        <begin position="41"/>
        <end position="64"/>
    </location>
</feature>
<protein>
    <submittedName>
        <fullName evidence="2">Uncharacterized protein</fullName>
    </submittedName>
</protein>
<dbReference type="KEGG" id="hsk:H4317_05435"/>
<keyword evidence="1" id="KW-1133">Transmembrane helix</keyword>
<name>A0A7G7WA57_9BACT</name>
<organism evidence="2 3">
    <name type="scientific">Hymenobacter sediminicola</name>
    <dbReference type="NCBI Taxonomy" id="2761579"/>
    <lineage>
        <taxon>Bacteria</taxon>
        <taxon>Pseudomonadati</taxon>
        <taxon>Bacteroidota</taxon>
        <taxon>Cytophagia</taxon>
        <taxon>Cytophagales</taxon>
        <taxon>Hymenobacteraceae</taxon>
        <taxon>Hymenobacter</taxon>
    </lineage>
</organism>
<dbReference type="RefSeq" id="WP_185889131.1">
    <property type="nucleotide sequence ID" value="NZ_CP060202.1"/>
</dbReference>
<reference evidence="2 3" key="1">
    <citation type="submission" date="2020-08" db="EMBL/GenBank/DDBJ databases">
        <title>Hymenobacter sp. S2-20-2 genome sequencing.</title>
        <authorList>
            <person name="Jin L."/>
        </authorList>
    </citation>
    <scope>NUCLEOTIDE SEQUENCE [LARGE SCALE GENOMIC DNA]</scope>
    <source>
        <strain evidence="2 3">S2-20-2</strain>
    </source>
</reference>
<gene>
    <name evidence="2" type="ORF">H4317_05435</name>
</gene>
<dbReference type="Proteomes" id="UP000515489">
    <property type="component" value="Chromosome"/>
</dbReference>
<sequence>MTHKKKWLLFAPAGLVVVGFGTCLVQWAASKKERGAPTGEWVAAGTLALGVFNTGLSLLGRGIVENVLYEVREKETESQDFDYSNVARF</sequence>
<proteinExistence type="predicted"/>
<keyword evidence="3" id="KW-1185">Reference proteome</keyword>
<keyword evidence="1" id="KW-0812">Transmembrane</keyword>
<evidence type="ECO:0000256" key="1">
    <source>
        <dbReference type="SAM" id="Phobius"/>
    </source>
</evidence>
<dbReference type="AlphaFoldDB" id="A0A7G7WA57"/>
<keyword evidence="1" id="KW-0472">Membrane</keyword>
<dbReference type="EMBL" id="CP060202">
    <property type="protein sequence ID" value="QNH63250.1"/>
    <property type="molecule type" value="Genomic_DNA"/>
</dbReference>
<accession>A0A7G7WA57</accession>
<evidence type="ECO:0000313" key="3">
    <source>
        <dbReference type="Proteomes" id="UP000515489"/>
    </source>
</evidence>
<feature type="transmembrane region" description="Helical" evidence="1">
    <location>
        <begin position="7"/>
        <end position="29"/>
    </location>
</feature>
<evidence type="ECO:0000313" key="2">
    <source>
        <dbReference type="EMBL" id="QNH63250.1"/>
    </source>
</evidence>